<reference evidence="3" key="1">
    <citation type="journal article" date="2011" name="Genome Biol.">
        <title>Comparative genomics of the social amoebae Dictyostelium discoideum and Dictyostelium purpureum.</title>
        <authorList>
            <consortium name="US DOE Joint Genome Institute (JGI-PGF)"/>
            <person name="Sucgang R."/>
            <person name="Kuo A."/>
            <person name="Tian X."/>
            <person name="Salerno W."/>
            <person name="Parikh A."/>
            <person name="Feasley C.L."/>
            <person name="Dalin E."/>
            <person name="Tu H."/>
            <person name="Huang E."/>
            <person name="Barry K."/>
            <person name="Lindquist E."/>
            <person name="Shapiro H."/>
            <person name="Bruce D."/>
            <person name="Schmutz J."/>
            <person name="Salamov A."/>
            <person name="Fey P."/>
            <person name="Gaudet P."/>
            <person name="Anjard C."/>
            <person name="Babu M.M."/>
            <person name="Basu S."/>
            <person name="Bushmanova Y."/>
            <person name="van der Wel H."/>
            <person name="Katoh-Kurasawa M."/>
            <person name="Dinh C."/>
            <person name="Coutinho P.M."/>
            <person name="Saito T."/>
            <person name="Elias M."/>
            <person name="Schaap P."/>
            <person name="Kay R.R."/>
            <person name="Henrissat B."/>
            <person name="Eichinger L."/>
            <person name="Rivero F."/>
            <person name="Putnam N.H."/>
            <person name="West C.M."/>
            <person name="Loomis W.F."/>
            <person name="Chisholm R.L."/>
            <person name="Shaulsky G."/>
            <person name="Strassmann J.E."/>
            <person name="Queller D.C."/>
            <person name="Kuspa A."/>
            <person name="Grigoriev I.V."/>
        </authorList>
    </citation>
    <scope>NUCLEOTIDE SEQUENCE [LARGE SCALE GENOMIC DNA]</scope>
    <source>
        <strain evidence="3">QSDP1</strain>
    </source>
</reference>
<feature type="transmembrane region" description="Helical" evidence="1">
    <location>
        <begin position="93"/>
        <end position="112"/>
    </location>
</feature>
<gene>
    <name evidence="2" type="ORF">DICPUDRAFT_152284</name>
</gene>
<dbReference type="EMBL" id="GL871061">
    <property type="protein sequence ID" value="EGC35398.1"/>
    <property type="molecule type" value="Genomic_DNA"/>
</dbReference>
<keyword evidence="1" id="KW-1133">Transmembrane helix</keyword>
<keyword evidence="3" id="KW-1185">Reference proteome</keyword>
<organism evidence="2 3">
    <name type="scientific">Dictyostelium purpureum</name>
    <name type="common">Slime mold</name>
    <dbReference type="NCBI Taxonomy" id="5786"/>
    <lineage>
        <taxon>Eukaryota</taxon>
        <taxon>Amoebozoa</taxon>
        <taxon>Evosea</taxon>
        <taxon>Eumycetozoa</taxon>
        <taxon>Dictyostelia</taxon>
        <taxon>Dictyosteliales</taxon>
        <taxon>Dictyosteliaceae</taxon>
        <taxon>Dictyostelium</taxon>
    </lineage>
</organism>
<feature type="transmembrane region" description="Helical" evidence="1">
    <location>
        <begin position="7"/>
        <end position="28"/>
    </location>
</feature>
<sequence length="223" mass="25541">MRVYSIGSLLIFMGVWALLFVSFTNPWYHYVENYTFSGDTFRNYQADFYPTHVKVISSNLTTDRNYSYKEIIQTDFWTTKIPLNFTRYVKSSFSFAVLGWAVATGLIVLTFFDMNETEKKWVGLLGKILGFVVFVFTLLSFSLYVVFKIKLNDDCKSIYGSSSQFNCDLNGSESNHGFFNGKFFGSTKMAYWGGSSGWRCVVTACSLSLAGSIYNIFLFHKKK</sequence>
<accession>F0ZKY6</accession>
<dbReference type="GeneID" id="10501491"/>
<evidence type="ECO:0000313" key="3">
    <source>
        <dbReference type="Proteomes" id="UP000001064"/>
    </source>
</evidence>
<protein>
    <recommendedName>
        <fullName evidence="4">Transmembrane protein</fullName>
    </recommendedName>
</protein>
<feature type="transmembrane region" description="Helical" evidence="1">
    <location>
        <begin position="124"/>
        <end position="147"/>
    </location>
</feature>
<dbReference type="Proteomes" id="UP000001064">
    <property type="component" value="Unassembled WGS sequence"/>
</dbReference>
<feature type="transmembrane region" description="Helical" evidence="1">
    <location>
        <begin position="196"/>
        <end position="219"/>
    </location>
</feature>
<dbReference type="InParanoid" id="F0ZKY6"/>
<dbReference type="KEGG" id="dpp:DICPUDRAFT_152284"/>
<dbReference type="PANTHER" id="PTHR35202">
    <property type="entry name" value="TRANSMEMBRANE PROTEIN-RELATED"/>
    <property type="match status" value="1"/>
</dbReference>
<dbReference type="FunCoup" id="F0ZKY6">
    <property type="interactions" value="936"/>
</dbReference>
<keyword evidence="1" id="KW-0472">Membrane</keyword>
<keyword evidence="1" id="KW-0812">Transmembrane</keyword>
<proteinExistence type="predicted"/>
<evidence type="ECO:0000256" key="1">
    <source>
        <dbReference type="SAM" id="Phobius"/>
    </source>
</evidence>
<dbReference type="PANTHER" id="PTHR35202:SF4">
    <property type="entry name" value="DUF4199 DOMAIN-CONTAINING PROTEIN"/>
    <property type="match status" value="1"/>
</dbReference>
<dbReference type="InterPro" id="IPR040291">
    <property type="entry name" value="DDB_G0287341-like"/>
</dbReference>
<dbReference type="AlphaFoldDB" id="F0ZKY6"/>
<dbReference type="VEuPathDB" id="AmoebaDB:DICPUDRAFT_152284"/>
<evidence type="ECO:0000313" key="2">
    <source>
        <dbReference type="EMBL" id="EGC35398.1"/>
    </source>
</evidence>
<dbReference type="eggNOG" id="ENOG502RIG3">
    <property type="taxonomic scope" value="Eukaryota"/>
</dbReference>
<dbReference type="OMA" id="KIPEICK"/>
<dbReference type="RefSeq" id="XP_003288074.1">
    <property type="nucleotide sequence ID" value="XM_003288026.1"/>
</dbReference>
<evidence type="ECO:0008006" key="4">
    <source>
        <dbReference type="Google" id="ProtNLM"/>
    </source>
</evidence>
<name>F0ZKY6_DICPU</name>